<feature type="transmembrane region" description="Helical" evidence="4">
    <location>
        <begin position="50"/>
        <end position="71"/>
    </location>
</feature>
<protein>
    <submittedName>
        <fullName evidence="6">Two-component system sensor histidine kinase DesK</fullName>
        <ecNumber evidence="6">2.7.13.3</ecNumber>
    </submittedName>
</protein>
<proteinExistence type="predicted"/>
<keyword evidence="7" id="KW-1185">Reference proteome</keyword>
<comment type="caution">
    <text evidence="6">The sequence shown here is derived from an EMBL/GenBank/DDBJ whole genome shotgun (WGS) entry which is preliminary data.</text>
</comment>
<dbReference type="InterPro" id="IPR011712">
    <property type="entry name" value="Sig_transdc_His_kin_sub3_dim/P"/>
</dbReference>
<keyword evidence="3" id="KW-0902">Two-component regulatory system</keyword>
<dbReference type="EMBL" id="JAUTBF010000001">
    <property type="protein sequence ID" value="MDQ1124242.1"/>
    <property type="molecule type" value="Genomic_DNA"/>
</dbReference>
<dbReference type="Pfam" id="PF07730">
    <property type="entry name" value="HisKA_3"/>
    <property type="match status" value="1"/>
</dbReference>
<evidence type="ECO:0000256" key="1">
    <source>
        <dbReference type="ARBA" id="ARBA00022679"/>
    </source>
</evidence>
<keyword evidence="4" id="KW-0472">Membrane</keyword>
<dbReference type="SUPFAM" id="SSF55874">
    <property type="entry name" value="ATPase domain of HSP90 chaperone/DNA topoisomerase II/histidine kinase"/>
    <property type="match status" value="1"/>
</dbReference>
<keyword evidence="4" id="KW-1133">Transmembrane helix</keyword>
<feature type="domain" description="Signal transduction histidine kinase subgroup 3 dimerisation and phosphoacceptor" evidence="5">
    <location>
        <begin position="190"/>
        <end position="251"/>
    </location>
</feature>
<dbReference type="Gene3D" id="3.30.565.10">
    <property type="entry name" value="Histidine kinase-like ATPase, C-terminal domain"/>
    <property type="match status" value="1"/>
</dbReference>
<evidence type="ECO:0000256" key="4">
    <source>
        <dbReference type="SAM" id="Phobius"/>
    </source>
</evidence>
<gene>
    <name evidence="6" type="ORF">QE412_002815</name>
</gene>
<feature type="transmembrane region" description="Helical" evidence="4">
    <location>
        <begin position="83"/>
        <end position="101"/>
    </location>
</feature>
<dbReference type="GO" id="GO:0004673">
    <property type="term" value="F:protein histidine kinase activity"/>
    <property type="evidence" value="ECO:0007669"/>
    <property type="project" value="UniProtKB-EC"/>
</dbReference>
<dbReference type="Gene3D" id="1.20.5.1930">
    <property type="match status" value="1"/>
</dbReference>
<feature type="transmembrane region" description="Helical" evidence="4">
    <location>
        <begin position="24"/>
        <end position="44"/>
    </location>
</feature>
<dbReference type="Proteomes" id="UP001226691">
    <property type="component" value="Unassembled WGS sequence"/>
</dbReference>
<dbReference type="InterPro" id="IPR036890">
    <property type="entry name" value="HATPase_C_sf"/>
</dbReference>
<evidence type="ECO:0000259" key="5">
    <source>
        <dbReference type="Pfam" id="PF07730"/>
    </source>
</evidence>
<reference evidence="6 7" key="1">
    <citation type="submission" date="2023-07" db="EMBL/GenBank/DDBJ databases">
        <title>Functional and genomic diversity of the sorghum phyllosphere microbiome.</title>
        <authorList>
            <person name="Shade A."/>
        </authorList>
    </citation>
    <scope>NUCLEOTIDE SEQUENCE [LARGE SCALE GENOMIC DNA]</scope>
    <source>
        <strain evidence="6 7">SORGH_AS_1207</strain>
    </source>
</reference>
<dbReference type="EC" id="2.7.13.3" evidence="6"/>
<name>A0ABU0TX54_MICTR</name>
<evidence type="ECO:0000313" key="7">
    <source>
        <dbReference type="Proteomes" id="UP001226691"/>
    </source>
</evidence>
<evidence type="ECO:0000313" key="6">
    <source>
        <dbReference type="EMBL" id="MDQ1124242.1"/>
    </source>
</evidence>
<sequence>MMSTSDGILVAWWRRLSGESRASMVGAIAIAIFLLLLALATALSTPALSIAVNAVHAAAVLGVGWIFFHCVRVVLGNAVPRRLLVTLLLAGIPVLAAAWLYDWTLGCVWVASTFLVLRGRWALTCLAVTFANLVLALLVLPGSNDQSFELIVSLTLFTIFAIYVPIRLVVVSDGLVLSREEVARLHVDRERSRISRDLHDLLGRTLVAVSMRQQAALRLVELDRAEEAAQQIRAAYEIVAEGQAKLRALTHGPTIADLRAEVTSASELCARIGIEWDAQVEDVGSEQSQRLAAVVIREAVTNMLKYSRPTHCWLRLREEAGMLVLSLANDGCPTDLVLNPAGTGLRELGFRCESVGGTLDARSPRPGIFRVLAQVPTLIDQEA</sequence>
<dbReference type="InterPro" id="IPR050482">
    <property type="entry name" value="Sensor_HK_TwoCompSys"/>
</dbReference>
<evidence type="ECO:0000256" key="3">
    <source>
        <dbReference type="ARBA" id="ARBA00023012"/>
    </source>
</evidence>
<dbReference type="CDD" id="cd16917">
    <property type="entry name" value="HATPase_UhpB-NarQ-NarX-like"/>
    <property type="match status" value="1"/>
</dbReference>
<evidence type="ECO:0000256" key="2">
    <source>
        <dbReference type="ARBA" id="ARBA00022777"/>
    </source>
</evidence>
<keyword evidence="4" id="KW-0812">Transmembrane</keyword>
<organism evidence="6 7">
    <name type="scientific">Microbacterium trichothecenolyticum</name>
    <name type="common">Aureobacterium trichothecenolyticum</name>
    <dbReference type="NCBI Taxonomy" id="69370"/>
    <lineage>
        <taxon>Bacteria</taxon>
        <taxon>Bacillati</taxon>
        <taxon>Actinomycetota</taxon>
        <taxon>Actinomycetes</taxon>
        <taxon>Micrococcales</taxon>
        <taxon>Microbacteriaceae</taxon>
        <taxon>Microbacterium</taxon>
    </lineage>
</organism>
<dbReference type="PANTHER" id="PTHR24421:SF63">
    <property type="entry name" value="SENSOR HISTIDINE KINASE DESK"/>
    <property type="match status" value="1"/>
</dbReference>
<dbReference type="PANTHER" id="PTHR24421">
    <property type="entry name" value="NITRATE/NITRITE SENSOR PROTEIN NARX-RELATED"/>
    <property type="match status" value="1"/>
</dbReference>
<keyword evidence="1 6" id="KW-0808">Transferase</keyword>
<keyword evidence="2 6" id="KW-0418">Kinase</keyword>
<feature type="transmembrane region" description="Helical" evidence="4">
    <location>
        <begin position="121"/>
        <end position="140"/>
    </location>
</feature>
<accession>A0ABU0TX54</accession>
<feature type="transmembrane region" description="Helical" evidence="4">
    <location>
        <begin position="147"/>
        <end position="166"/>
    </location>
</feature>